<dbReference type="Proteomes" id="UP001364617">
    <property type="component" value="Unassembled WGS sequence"/>
</dbReference>
<evidence type="ECO:0000313" key="3">
    <source>
        <dbReference type="Proteomes" id="UP001364617"/>
    </source>
</evidence>
<evidence type="ECO:0000259" key="1">
    <source>
        <dbReference type="Pfam" id="PF24764"/>
    </source>
</evidence>
<evidence type="ECO:0000313" key="2">
    <source>
        <dbReference type="EMBL" id="KAK7145576.1"/>
    </source>
</evidence>
<feature type="domain" description="Integrase core" evidence="1">
    <location>
        <begin position="132"/>
        <end position="311"/>
    </location>
</feature>
<protein>
    <recommendedName>
        <fullName evidence="1">Integrase core domain-containing protein</fullName>
    </recommendedName>
</protein>
<comment type="caution">
    <text evidence="2">The sequence shown here is derived from an EMBL/GenBank/DDBJ whole genome shotgun (WGS) entry which is preliminary data.</text>
</comment>
<dbReference type="PANTHER" id="PTHR46791">
    <property type="entry name" value="EXPRESSED PROTEIN"/>
    <property type="match status" value="1"/>
</dbReference>
<organism evidence="2 3">
    <name type="scientific">Phoxinus phoxinus</name>
    <name type="common">Eurasian minnow</name>
    <dbReference type="NCBI Taxonomy" id="58324"/>
    <lineage>
        <taxon>Eukaryota</taxon>
        <taxon>Metazoa</taxon>
        <taxon>Chordata</taxon>
        <taxon>Craniata</taxon>
        <taxon>Vertebrata</taxon>
        <taxon>Euteleostomi</taxon>
        <taxon>Actinopterygii</taxon>
        <taxon>Neopterygii</taxon>
        <taxon>Teleostei</taxon>
        <taxon>Ostariophysi</taxon>
        <taxon>Cypriniformes</taxon>
        <taxon>Leuciscidae</taxon>
        <taxon>Phoxininae</taxon>
        <taxon>Phoxinus</taxon>
    </lineage>
</organism>
<accession>A0AAN9CS64</accession>
<dbReference type="PANTHER" id="PTHR46791:SF5">
    <property type="entry name" value="CLR5 DOMAIN-CONTAINING PROTEIN-RELATED"/>
    <property type="match status" value="1"/>
</dbReference>
<dbReference type="AlphaFoldDB" id="A0AAN9CS64"/>
<name>A0AAN9CS64_9TELE</name>
<dbReference type="EMBL" id="JAYKXH010000014">
    <property type="protein sequence ID" value="KAK7145576.1"/>
    <property type="molecule type" value="Genomic_DNA"/>
</dbReference>
<reference evidence="2 3" key="1">
    <citation type="submission" date="2024-02" db="EMBL/GenBank/DDBJ databases">
        <title>Chromosome-level genome assembly of the Eurasian Minnow (Phoxinus phoxinus).</title>
        <authorList>
            <person name="Oriowo T.O."/>
            <person name="Martin S."/>
            <person name="Stange M."/>
            <person name="Chrysostomakis Y."/>
            <person name="Brown T."/>
            <person name="Winkler S."/>
            <person name="Kukowka S."/>
            <person name="Myers E.W."/>
            <person name="Bohne A."/>
        </authorList>
    </citation>
    <scope>NUCLEOTIDE SEQUENCE [LARGE SCALE GENOMIC DNA]</scope>
    <source>
        <strain evidence="2">ZFMK-TIS-60720</strain>
        <tissue evidence="2">Whole Organism</tissue>
    </source>
</reference>
<keyword evidence="3" id="KW-1185">Reference proteome</keyword>
<gene>
    <name evidence="2" type="ORF">R3I93_013344</name>
</gene>
<sequence>MASLEAYSETICDMLRRHATHADIAQHLTDIGAGRGCSVMSVRRFCNVHNLKRVVSDAQLETAVSSAIEETGPTFGRKFMTGYLATKGIVAAENRVGGVLRGMARPYHEMRCKGLRNLNPVPYYAAYMGHKLHLDQNEKLAMFGVTHVIAIDGYSSKVVAHATMPVKNNLIIYEDVYRSAVVNYGMWDQVRVDHGKEFYLTLFIQEILASHRHCQDKPPYYQTTSTKNHKVERMWPEVNSRVNYPLKEALIHLTDQELLDMDCNISRYCVSNLTRQLSELGMRRLIDTWNAHRIPGKGIPNQLARDGCLKKVPEGLLPHAPEAADLYAEELGNHLTRVSSFGADPFRSEEKLNVERLFGQTYPDIQYLYNCVVNRDFKPFQDALIHLVNLTKSHI</sequence>
<dbReference type="Pfam" id="PF24764">
    <property type="entry name" value="rva_4"/>
    <property type="match status" value="1"/>
</dbReference>
<proteinExistence type="predicted"/>
<dbReference type="InterPro" id="IPR058913">
    <property type="entry name" value="Integrase_dom_put"/>
</dbReference>